<proteinExistence type="predicted"/>
<keyword evidence="2" id="KW-0540">Nuclease</keyword>
<dbReference type="InterPro" id="IPR019080">
    <property type="entry name" value="YqaJ_viral_recombinase"/>
</dbReference>
<dbReference type="InterPro" id="IPR011604">
    <property type="entry name" value="PDDEXK-like_dom_sf"/>
</dbReference>
<dbReference type="Gene3D" id="3.90.320.10">
    <property type="match status" value="1"/>
</dbReference>
<keyword evidence="2" id="KW-0378">Hydrolase</keyword>
<dbReference type="Pfam" id="PF09588">
    <property type="entry name" value="YqaJ"/>
    <property type="match status" value="1"/>
</dbReference>
<organism evidence="2 3">
    <name type="scientific">Nitrosomonas marina</name>
    <dbReference type="NCBI Taxonomy" id="917"/>
    <lineage>
        <taxon>Bacteria</taxon>
        <taxon>Pseudomonadati</taxon>
        <taxon>Pseudomonadota</taxon>
        <taxon>Betaproteobacteria</taxon>
        <taxon>Nitrosomonadales</taxon>
        <taxon>Nitrosomonadaceae</taxon>
        <taxon>Nitrosomonas</taxon>
    </lineage>
</organism>
<dbReference type="Proteomes" id="UP000199345">
    <property type="component" value="Unassembled WGS sequence"/>
</dbReference>
<dbReference type="RefSeq" id="WP_090659887.1">
    <property type="nucleotide sequence ID" value="NZ_FOIA01000025.1"/>
</dbReference>
<gene>
    <name evidence="2" type="ORF">SAMN05216326_12523</name>
</gene>
<sequence length="317" mass="36205">MTEMDRTKYIGGSDAAAILEVSPWKSQFQLYQEKIGEFQEEITPQKQRLFDRGKRWEPVVIDMLVDELQSLGHDVHILDRNKRYKDPVHDFIAAEIDLELIVDGEELNGEMKTVHPFAAKHWGEEGTDEIPIYYTAQVAHGQMVTGRERSIVAALIGADDLRIHFVDRDTELIETIRSREVEFWTRVQNRDAPEPTTADDIKHLFTKDSGSAVEANNEIIGAIEEIRTIKSSQKNLDVELERLIIQVKKYMGDSAHLFAGRDQLCSWKNNKNDKKTDWKSAFYDLVGKSTGFSKADLDQIINAATKVTPGSRVFRLK</sequence>
<dbReference type="AlphaFoldDB" id="A0A1I0E7T1"/>
<dbReference type="GO" id="GO:0004519">
    <property type="term" value="F:endonuclease activity"/>
    <property type="evidence" value="ECO:0007669"/>
    <property type="project" value="UniProtKB-KW"/>
</dbReference>
<dbReference type="EMBL" id="FOIA01000025">
    <property type="protein sequence ID" value="SET40488.1"/>
    <property type="molecule type" value="Genomic_DNA"/>
</dbReference>
<dbReference type="SUPFAM" id="SSF52980">
    <property type="entry name" value="Restriction endonuclease-like"/>
    <property type="match status" value="1"/>
</dbReference>
<keyword evidence="3" id="KW-1185">Reference proteome</keyword>
<keyword evidence="2" id="KW-0255">Endonuclease</keyword>
<reference evidence="3" key="1">
    <citation type="submission" date="2016-10" db="EMBL/GenBank/DDBJ databases">
        <authorList>
            <person name="Varghese N."/>
            <person name="Submissions S."/>
        </authorList>
    </citation>
    <scope>NUCLEOTIDE SEQUENCE [LARGE SCALE GENOMIC DNA]</scope>
    <source>
        <strain evidence="3">Nm71</strain>
    </source>
</reference>
<name>A0A1I0E7T1_9PROT</name>
<feature type="domain" description="YqaJ viral recombinase" evidence="1">
    <location>
        <begin position="5"/>
        <end position="148"/>
    </location>
</feature>
<protein>
    <submittedName>
        <fullName evidence="2">Putative phage-type endonuclease</fullName>
    </submittedName>
</protein>
<dbReference type="OrthoDB" id="46225at2"/>
<evidence type="ECO:0000313" key="2">
    <source>
        <dbReference type="EMBL" id="SET40488.1"/>
    </source>
</evidence>
<evidence type="ECO:0000259" key="1">
    <source>
        <dbReference type="Pfam" id="PF09588"/>
    </source>
</evidence>
<evidence type="ECO:0000313" key="3">
    <source>
        <dbReference type="Proteomes" id="UP000199345"/>
    </source>
</evidence>
<accession>A0A1I0E7T1</accession>
<dbReference type="InterPro" id="IPR011335">
    <property type="entry name" value="Restrct_endonuc-II-like"/>
</dbReference>